<dbReference type="PANTHER" id="PTHR35585:SF1">
    <property type="entry name" value="HHE DOMAIN PROTEIN (AFU_ORTHOLOGUE AFUA_4G00730)"/>
    <property type="match status" value="1"/>
</dbReference>
<evidence type="ECO:0000256" key="1">
    <source>
        <dbReference type="SAM" id="MobiDB-lite"/>
    </source>
</evidence>
<protein>
    <submittedName>
        <fullName evidence="3">Hemerythrin superfamily protein</fullName>
    </submittedName>
</protein>
<reference evidence="3 4" key="1">
    <citation type="submission" date="2020-03" db="EMBL/GenBank/DDBJ databases">
        <title>Genomic Encyclopedia of Type Strains, Phase IV (KMG-IV): sequencing the most valuable type-strain genomes for metagenomic binning, comparative biology and taxonomic classification.</title>
        <authorList>
            <person name="Goeker M."/>
        </authorList>
    </citation>
    <scope>NUCLEOTIDE SEQUENCE [LARGE SCALE GENOMIC DNA]</scope>
    <source>
        <strain evidence="3 4">DSM 4736</strain>
    </source>
</reference>
<organism evidence="3 4">
    <name type="scientific">Brevundimonas alba</name>
    <dbReference type="NCBI Taxonomy" id="74314"/>
    <lineage>
        <taxon>Bacteria</taxon>
        <taxon>Pseudomonadati</taxon>
        <taxon>Pseudomonadota</taxon>
        <taxon>Alphaproteobacteria</taxon>
        <taxon>Caulobacterales</taxon>
        <taxon>Caulobacteraceae</taxon>
        <taxon>Brevundimonas</taxon>
    </lineage>
</organism>
<dbReference type="AlphaFoldDB" id="A0A7X5YHZ1"/>
<feature type="compositionally biased region" description="Basic and acidic residues" evidence="1">
    <location>
        <begin position="159"/>
        <end position="168"/>
    </location>
</feature>
<evidence type="ECO:0000259" key="2">
    <source>
        <dbReference type="Pfam" id="PF01814"/>
    </source>
</evidence>
<keyword evidence="4" id="KW-1185">Reference proteome</keyword>
<feature type="region of interest" description="Disordered" evidence="1">
    <location>
        <begin position="152"/>
        <end position="185"/>
    </location>
</feature>
<dbReference type="RefSeq" id="WP_168045181.1">
    <property type="nucleotide sequence ID" value="NZ_JAATJM010000001.1"/>
</dbReference>
<comment type="caution">
    <text evidence="3">The sequence shown here is derived from an EMBL/GenBank/DDBJ whole genome shotgun (WGS) entry which is preliminary data.</text>
</comment>
<name>A0A7X5YHZ1_9CAUL</name>
<gene>
    <name evidence="3" type="ORF">GGQ87_000544</name>
</gene>
<dbReference type="Proteomes" id="UP000587415">
    <property type="component" value="Unassembled WGS sequence"/>
</dbReference>
<feature type="domain" description="Hemerythrin-like" evidence="2">
    <location>
        <begin position="10"/>
        <end position="119"/>
    </location>
</feature>
<proteinExistence type="predicted"/>
<dbReference type="InterPro" id="IPR012312">
    <property type="entry name" value="Hemerythrin-like"/>
</dbReference>
<dbReference type="Pfam" id="PF01814">
    <property type="entry name" value="Hemerythrin"/>
    <property type="match status" value="1"/>
</dbReference>
<evidence type="ECO:0000313" key="3">
    <source>
        <dbReference type="EMBL" id="NJC40286.1"/>
    </source>
</evidence>
<evidence type="ECO:0000313" key="4">
    <source>
        <dbReference type="Proteomes" id="UP000587415"/>
    </source>
</evidence>
<dbReference type="EMBL" id="JAATJM010000001">
    <property type="protein sequence ID" value="NJC40286.1"/>
    <property type="molecule type" value="Genomic_DNA"/>
</dbReference>
<dbReference type="PANTHER" id="PTHR35585">
    <property type="entry name" value="HHE DOMAIN PROTEIN (AFU_ORTHOLOGUE AFUA_4G00730)"/>
    <property type="match status" value="1"/>
</dbReference>
<sequence>MAQSYEEMDAIAMLKADHRVVEELFEKFEQTNGKATKQRLAEQICLELKVHTAIEEEVFYPACRGKIEDDLVNEAYVEHDSAKLLINEIEAGGPEEDFYDAKVKVLSEMIEHHVEEEEKRSEGMFSQARAAGLDMDLLADQMRARKATAMEEFQAGKPAETRTLHGDDVESALTDQPLGDGAGAR</sequence>
<accession>A0A7X5YHZ1</accession>
<dbReference type="Gene3D" id="1.20.120.520">
    <property type="entry name" value="nmb1532 protein domain like"/>
    <property type="match status" value="1"/>
</dbReference>